<evidence type="ECO:0000313" key="1">
    <source>
        <dbReference type="EMBL" id="PON42141.1"/>
    </source>
</evidence>
<accession>A0A2P5B064</accession>
<keyword evidence="2" id="KW-1185">Reference proteome</keyword>
<sequence>ELSTLGTSEQGLYELGVTEGWGLGSDDLGASCGAGWVYPKKRAGWFVGPLTATSTRALALHEKGHALPHGLWVVLRIVWSCKSDEILAAYRSEILGL</sequence>
<dbReference type="Proteomes" id="UP000237105">
    <property type="component" value="Unassembled WGS sequence"/>
</dbReference>
<feature type="non-terminal residue" evidence="1">
    <location>
        <position position="1"/>
    </location>
</feature>
<gene>
    <name evidence="1" type="ORF">PanWU01x14_284480</name>
</gene>
<reference evidence="2" key="1">
    <citation type="submission" date="2016-06" db="EMBL/GenBank/DDBJ databases">
        <title>Parallel loss of symbiosis genes in relatives of nitrogen-fixing non-legume Parasponia.</title>
        <authorList>
            <person name="Van Velzen R."/>
            <person name="Holmer R."/>
            <person name="Bu F."/>
            <person name="Rutten L."/>
            <person name="Van Zeijl A."/>
            <person name="Liu W."/>
            <person name="Santuari L."/>
            <person name="Cao Q."/>
            <person name="Sharma T."/>
            <person name="Shen D."/>
            <person name="Roswanjaya Y."/>
            <person name="Wardhani T."/>
            <person name="Kalhor M.S."/>
            <person name="Jansen J."/>
            <person name="Van den Hoogen J."/>
            <person name="Gungor B."/>
            <person name="Hartog M."/>
            <person name="Hontelez J."/>
            <person name="Verver J."/>
            <person name="Yang W.-C."/>
            <person name="Schijlen E."/>
            <person name="Repin R."/>
            <person name="Schilthuizen M."/>
            <person name="Schranz E."/>
            <person name="Heidstra R."/>
            <person name="Miyata K."/>
            <person name="Fedorova E."/>
            <person name="Kohlen W."/>
            <person name="Bisseling T."/>
            <person name="Smit S."/>
            <person name="Geurts R."/>
        </authorList>
    </citation>
    <scope>NUCLEOTIDE SEQUENCE [LARGE SCALE GENOMIC DNA]</scope>
    <source>
        <strain evidence="2">cv. WU1-14</strain>
    </source>
</reference>
<protein>
    <submittedName>
        <fullName evidence="1">Uncharacterized protein</fullName>
    </submittedName>
</protein>
<dbReference type="EMBL" id="JXTB01000399">
    <property type="protein sequence ID" value="PON42141.1"/>
    <property type="molecule type" value="Genomic_DNA"/>
</dbReference>
<organism evidence="1 2">
    <name type="scientific">Parasponia andersonii</name>
    <name type="common">Sponia andersonii</name>
    <dbReference type="NCBI Taxonomy" id="3476"/>
    <lineage>
        <taxon>Eukaryota</taxon>
        <taxon>Viridiplantae</taxon>
        <taxon>Streptophyta</taxon>
        <taxon>Embryophyta</taxon>
        <taxon>Tracheophyta</taxon>
        <taxon>Spermatophyta</taxon>
        <taxon>Magnoliopsida</taxon>
        <taxon>eudicotyledons</taxon>
        <taxon>Gunneridae</taxon>
        <taxon>Pentapetalae</taxon>
        <taxon>rosids</taxon>
        <taxon>fabids</taxon>
        <taxon>Rosales</taxon>
        <taxon>Cannabaceae</taxon>
        <taxon>Parasponia</taxon>
    </lineage>
</organism>
<comment type="caution">
    <text evidence="1">The sequence shown here is derived from an EMBL/GenBank/DDBJ whole genome shotgun (WGS) entry which is preliminary data.</text>
</comment>
<name>A0A2P5B064_PARAD</name>
<dbReference type="AlphaFoldDB" id="A0A2P5B064"/>
<evidence type="ECO:0000313" key="2">
    <source>
        <dbReference type="Proteomes" id="UP000237105"/>
    </source>
</evidence>
<proteinExistence type="predicted"/>